<dbReference type="AlphaFoldDB" id="A0A1H8UR08"/>
<evidence type="ECO:0000313" key="1">
    <source>
        <dbReference type="EMBL" id="SEP05443.1"/>
    </source>
</evidence>
<gene>
    <name evidence="1" type="ORF">SAMN04487948_11236</name>
</gene>
<dbReference type="Proteomes" id="UP000199126">
    <property type="component" value="Unassembled WGS sequence"/>
</dbReference>
<evidence type="ECO:0000313" key="2">
    <source>
        <dbReference type="Proteomes" id="UP000199126"/>
    </source>
</evidence>
<protein>
    <submittedName>
        <fullName evidence="1">Uncharacterized protein</fullName>
    </submittedName>
</protein>
<sequence length="43" mass="4371">MNAVLLMMSIGVEYPALLSTVDCVGIVGCIPALKGGVLALKLP</sequence>
<organism evidence="1 2">
    <name type="scientific">Halogranum amylolyticum</name>
    <dbReference type="NCBI Taxonomy" id="660520"/>
    <lineage>
        <taxon>Archaea</taxon>
        <taxon>Methanobacteriati</taxon>
        <taxon>Methanobacteriota</taxon>
        <taxon>Stenosarchaea group</taxon>
        <taxon>Halobacteria</taxon>
        <taxon>Halobacteriales</taxon>
        <taxon>Haloferacaceae</taxon>
    </lineage>
</organism>
<name>A0A1H8UR08_9EURY</name>
<reference evidence="2" key="1">
    <citation type="submission" date="2016-10" db="EMBL/GenBank/DDBJ databases">
        <authorList>
            <person name="Varghese N."/>
            <person name="Submissions S."/>
        </authorList>
    </citation>
    <scope>NUCLEOTIDE SEQUENCE [LARGE SCALE GENOMIC DNA]</scope>
    <source>
        <strain evidence="2">CGMCC 1.10121</strain>
    </source>
</reference>
<proteinExistence type="predicted"/>
<dbReference type="EMBL" id="FODV01000012">
    <property type="protein sequence ID" value="SEP05443.1"/>
    <property type="molecule type" value="Genomic_DNA"/>
</dbReference>
<keyword evidence="2" id="KW-1185">Reference proteome</keyword>
<accession>A0A1H8UR08</accession>